<accession>A0ACA9UK82</accession>
<reference evidence="1" key="1">
    <citation type="submission" date="2020-04" db="EMBL/GenBank/DDBJ databases">
        <authorList>
            <person name="Broberg M."/>
        </authorList>
    </citation>
    <scope>NUCLEOTIDE SEQUENCE</scope>
</reference>
<protein>
    <submittedName>
        <fullName evidence="1">Uncharacterized protein</fullName>
    </submittedName>
</protein>
<sequence length="184" mass="20529">MMDREELGARLLTHLSFKVQTNKRFVDKGAVEMESPFSSDPPNHEKWPCPESLPDLVSVREELGRLESLQQVVNQQVCDVEGQEGAHPSTGEASLGEEEPSPTQQDGWKDVAQRLKQQQAALESKVAYLSRRPISGACLANLSTEILVMIVKCFEYTPNYEDTGRQGVIAEFPEEIAALSRHYA</sequence>
<keyword evidence="2" id="KW-1185">Reference proteome</keyword>
<dbReference type="Proteomes" id="UP000836387">
    <property type="component" value="Unassembled WGS sequence"/>
</dbReference>
<reference evidence="1" key="2">
    <citation type="submission" date="2021-10" db="EMBL/GenBank/DDBJ databases">
        <authorList>
            <person name="Piombo E."/>
        </authorList>
    </citation>
    <scope>NUCLEOTIDE SEQUENCE</scope>
</reference>
<organism evidence="1 2">
    <name type="scientific">Clonostachys rosea f. rosea IK726</name>
    <dbReference type="NCBI Taxonomy" id="1349383"/>
    <lineage>
        <taxon>Eukaryota</taxon>
        <taxon>Fungi</taxon>
        <taxon>Dikarya</taxon>
        <taxon>Ascomycota</taxon>
        <taxon>Pezizomycotina</taxon>
        <taxon>Sordariomycetes</taxon>
        <taxon>Hypocreomycetidae</taxon>
        <taxon>Hypocreales</taxon>
        <taxon>Bionectriaceae</taxon>
        <taxon>Clonostachys</taxon>
    </lineage>
</organism>
<evidence type="ECO:0000313" key="2">
    <source>
        <dbReference type="Proteomes" id="UP000836387"/>
    </source>
</evidence>
<name>A0ACA9UK82_BIOOC</name>
<proteinExistence type="predicted"/>
<dbReference type="EMBL" id="CADEHS020000545">
    <property type="protein sequence ID" value="CAG9953831.1"/>
    <property type="molecule type" value="Genomic_DNA"/>
</dbReference>
<comment type="caution">
    <text evidence="1">The sequence shown here is derived from an EMBL/GenBank/DDBJ whole genome shotgun (WGS) entry which is preliminary data.</text>
</comment>
<gene>
    <name evidence="1" type="ORF">CRV2_00018712</name>
</gene>
<evidence type="ECO:0000313" key="1">
    <source>
        <dbReference type="EMBL" id="CAG9953831.1"/>
    </source>
</evidence>